<keyword evidence="13" id="KW-1185">Reference proteome</keyword>
<protein>
    <recommendedName>
        <fullName evidence="3">asparagine synthase (glutamine-hydrolyzing)</fullName>
        <ecNumber evidence="3">6.3.5.4</ecNumber>
    </recommendedName>
</protein>
<dbReference type="PANTHER" id="PTHR43284">
    <property type="entry name" value="ASPARAGINE SYNTHETASE (GLUTAMINE-HYDROLYZING)"/>
    <property type="match status" value="1"/>
</dbReference>
<keyword evidence="8" id="KW-0061">Asparagine biosynthesis</keyword>
<dbReference type="PANTHER" id="PTHR43284:SF1">
    <property type="entry name" value="ASPARAGINE SYNTHETASE"/>
    <property type="match status" value="1"/>
</dbReference>
<dbReference type="STRING" id="706587.Desti_2811"/>
<dbReference type="InterPro" id="IPR006426">
    <property type="entry name" value="Asn_synth_AEB"/>
</dbReference>
<evidence type="ECO:0000259" key="11">
    <source>
        <dbReference type="PROSITE" id="PS51278"/>
    </source>
</evidence>
<feature type="active site" description="For GATase activity" evidence="8">
    <location>
        <position position="10"/>
    </location>
</feature>
<dbReference type="InterPro" id="IPR017932">
    <property type="entry name" value="GATase_2_dom"/>
</dbReference>
<keyword evidence="5 9" id="KW-0067">ATP-binding</keyword>
<dbReference type="GO" id="GO:0004066">
    <property type="term" value="F:asparagine synthase (glutamine-hydrolyzing) activity"/>
    <property type="evidence" value="ECO:0007669"/>
    <property type="project" value="UniProtKB-EC"/>
</dbReference>
<dbReference type="HOGENOM" id="CLU_014658_3_1_7"/>
<dbReference type="CDD" id="cd01991">
    <property type="entry name" value="Asn_synthase_B_C"/>
    <property type="match status" value="1"/>
</dbReference>
<keyword evidence="8" id="KW-0028">Amino-acid biosynthesis</keyword>
<dbReference type="GO" id="GO:0006529">
    <property type="term" value="P:asparagine biosynthetic process"/>
    <property type="evidence" value="ECO:0007669"/>
    <property type="project" value="UniProtKB-KW"/>
</dbReference>
<comment type="catalytic activity">
    <reaction evidence="7">
        <text>L-aspartate + L-glutamine + ATP + H2O = L-asparagine + L-glutamate + AMP + diphosphate + H(+)</text>
        <dbReference type="Rhea" id="RHEA:12228"/>
        <dbReference type="ChEBI" id="CHEBI:15377"/>
        <dbReference type="ChEBI" id="CHEBI:15378"/>
        <dbReference type="ChEBI" id="CHEBI:29985"/>
        <dbReference type="ChEBI" id="CHEBI:29991"/>
        <dbReference type="ChEBI" id="CHEBI:30616"/>
        <dbReference type="ChEBI" id="CHEBI:33019"/>
        <dbReference type="ChEBI" id="CHEBI:58048"/>
        <dbReference type="ChEBI" id="CHEBI:58359"/>
        <dbReference type="ChEBI" id="CHEBI:456215"/>
        <dbReference type="EC" id="6.3.5.4"/>
    </reaction>
</comment>
<dbReference type="Proteomes" id="UP000006055">
    <property type="component" value="Chromosome"/>
</dbReference>
<feature type="domain" description="Glutamine amidotransferase type-2" evidence="11">
    <location>
        <begin position="10"/>
        <end position="221"/>
    </location>
</feature>
<evidence type="ECO:0000256" key="7">
    <source>
        <dbReference type="ARBA" id="ARBA00048741"/>
    </source>
</evidence>
<accession>I4C7E0</accession>
<dbReference type="CDD" id="cd00712">
    <property type="entry name" value="AsnB"/>
    <property type="match status" value="1"/>
</dbReference>
<evidence type="ECO:0000313" key="13">
    <source>
        <dbReference type="Proteomes" id="UP000006055"/>
    </source>
</evidence>
<organism evidence="12 13">
    <name type="scientific">Desulfomonile tiedjei (strain ATCC 49306 / DSM 6799 / DCB-1)</name>
    <dbReference type="NCBI Taxonomy" id="706587"/>
    <lineage>
        <taxon>Bacteria</taxon>
        <taxon>Pseudomonadati</taxon>
        <taxon>Thermodesulfobacteriota</taxon>
        <taxon>Desulfomonilia</taxon>
        <taxon>Desulfomonilales</taxon>
        <taxon>Desulfomonilaceae</taxon>
        <taxon>Desulfomonile</taxon>
    </lineage>
</organism>
<dbReference type="Gene3D" id="3.60.20.10">
    <property type="entry name" value="Glutamine Phosphoribosylpyrophosphate, subunit 1, domain 1"/>
    <property type="match status" value="1"/>
</dbReference>
<dbReference type="NCBIfam" id="TIGR01536">
    <property type="entry name" value="asn_synth_AEB"/>
    <property type="match status" value="1"/>
</dbReference>
<dbReference type="Pfam" id="PF13537">
    <property type="entry name" value="GATase_7"/>
    <property type="match status" value="1"/>
</dbReference>
<feature type="binding site" evidence="9">
    <location>
        <position position="296"/>
    </location>
    <ligand>
        <name>ATP</name>
        <dbReference type="ChEBI" id="CHEBI:30616"/>
    </ligand>
</feature>
<evidence type="ECO:0000256" key="8">
    <source>
        <dbReference type="PIRSR" id="PIRSR001589-1"/>
    </source>
</evidence>
<keyword evidence="4 9" id="KW-0547">Nucleotide-binding</keyword>
<dbReference type="RefSeq" id="WP_014810620.1">
    <property type="nucleotide sequence ID" value="NC_018025.1"/>
</dbReference>
<dbReference type="KEGG" id="dti:Desti_2811"/>
<dbReference type="InterPro" id="IPR033738">
    <property type="entry name" value="AsnB_N"/>
</dbReference>
<dbReference type="AlphaFoldDB" id="I4C7E0"/>
<evidence type="ECO:0000256" key="10">
    <source>
        <dbReference type="PIRSR" id="PIRSR001589-3"/>
    </source>
</evidence>
<evidence type="ECO:0000256" key="4">
    <source>
        <dbReference type="ARBA" id="ARBA00022741"/>
    </source>
</evidence>
<reference evidence="13" key="1">
    <citation type="submission" date="2012-06" db="EMBL/GenBank/DDBJ databases">
        <title>Complete sequence of chromosome of Desulfomonile tiedjei DSM 6799.</title>
        <authorList>
            <person name="Lucas S."/>
            <person name="Copeland A."/>
            <person name="Lapidus A."/>
            <person name="Glavina del Rio T."/>
            <person name="Dalin E."/>
            <person name="Tice H."/>
            <person name="Bruce D."/>
            <person name="Goodwin L."/>
            <person name="Pitluck S."/>
            <person name="Peters L."/>
            <person name="Ovchinnikova G."/>
            <person name="Zeytun A."/>
            <person name="Lu M."/>
            <person name="Kyrpides N."/>
            <person name="Mavromatis K."/>
            <person name="Ivanova N."/>
            <person name="Brettin T."/>
            <person name="Detter J.C."/>
            <person name="Han C."/>
            <person name="Larimer F."/>
            <person name="Land M."/>
            <person name="Hauser L."/>
            <person name="Markowitz V."/>
            <person name="Cheng J.-F."/>
            <person name="Hugenholtz P."/>
            <person name="Woyke T."/>
            <person name="Wu D."/>
            <person name="Spring S."/>
            <person name="Schroeder M."/>
            <person name="Brambilla E."/>
            <person name="Klenk H.-P."/>
            <person name="Eisen J.A."/>
        </authorList>
    </citation>
    <scope>NUCLEOTIDE SEQUENCE [LARGE SCALE GENOMIC DNA]</scope>
    <source>
        <strain evidence="13">ATCC 49306 / DSM 6799 / DCB-1</strain>
    </source>
</reference>
<dbReference type="GO" id="GO:0005829">
    <property type="term" value="C:cytosol"/>
    <property type="evidence" value="ECO:0007669"/>
    <property type="project" value="TreeGrafter"/>
</dbReference>
<name>I4C7E0_DESTA</name>
<dbReference type="InterPro" id="IPR001962">
    <property type="entry name" value="Asn_synthase"/>
</dbReference>
<dbReference type="SUPFAM" id="SSF52402">
    <property type="entry name" value="Adenine nucleotide alpha hydrolases-like"/>
    <property type="match status" value="1"/>
</dbReference>
<gene>
    <name evidence="12" type="ordered locus">Desti_2811</name>
</gene>
<dbReference type="InterPro" id="IPR051786">
    <property type="entry name" value="ASN_synthetase/amidase"/>
</dbReference>
<dbReference type="PIRSF" id="PIRSF001589">
    <property type="entry name" value="Asn_synthetase_glu-h"/>
    <property type="match status" value="1"/>
</dbReference>
<evidence type="ECO:0000313" key="12">
    <source>
        <dbReference type="EMBL" id="AFM25481.1"/>
    </source>
</evidence>
<feature type="binding site" evidence="9">
    <location>
        <position position="105"/>
    </location>
    <ligand>
        <name>L-glutamine</name>
        <dbReference type="ChEBI" id="CHEBI:58359"/>
    </ligand>
</feature>
<proteinExistence type="inferred from homology"/>
<dbReference type="InterPro" id="IPR029055">
    <property type="entry name" value="Ntn_hydrolases_N"/>
</dbReference>
<dbReference type="GO" id="GO:0005524">
    <property type="term" value="F:ATP binding"/>
    <property type="evidence" value="ECO:0007669"/>
    <property type="project" value="UniProtKB-KW"/>
</dbReference>
<dbReference type="EC" id="6.3.5.4" evidence="3"/>
<evidence type="ECO:0000256" key="5">
    <source>
        <dbReference type="ARBA" id="ARBA00022840"/>
    </source>
</evidence>
<dbReference type="OrthoDB" id="9763290at2"/>
<dbReference type="SUPFAM" id="SSF56235">
    <property type="entry name" value="N-terminal nucleophile aminohydrolases (Ntn hydrolases)"/>
    <property type="match status" value="1"/>
</dbReference>
<evidence type="ECO:0000256" key="6">
    <source>
        <dbReference type="ARBA" id="ARBA00022962"/>
    </source>
</evidence>
<dbReference type="Pfam" id="PF00733">
    <property type="entry name" value="Asn_synthase"/>
    <property type="match status" value="1"/>
</dbReference>
<comment type="pathway">
    <text evidence="1">Amino-acid biosynthesis; L-asparagine biosynthesis; L-asparagine from L-aspartate (L-Gln route): step 1/1.</text>
</comment>
<keyword evidence="6 8" id="KW-0315">Glutamine amidotransferase</keyword>
<dbReference type="eggNOG" id="COG0367">
    <property type="taxonomic scope" value="Bacteria"/>
</dbReference>
<dbReference type="Gene3D" id="3.40.50.620">
    <property type="entry name" value="HUPs"/>
    <property type="match status" value="1"/>
</dbReference>
<dbReference type="PROSITE" id="PS51278">
    <property type="entry name" value="GATASE_TYPE_2"/>
    <property type="match status" value="1"/>
</dbReference>
<evidence type="ECO:0000256" key="3">
    <source>
        <dbReference type="ARBA" id="ARBA00012737"/>
    </source>
</evidence>
<dbReference type="PATRIC" id="fig|706587.4.peg.3203"/>
<feature type="site" description="Important for beta-aspartyl-AMP intermediate formation" evidence="10">
    <location>
        <position position="370"/>
    </location>
</feature>
<sequence>MLLSDKKNMCGIVGGWVPGGLDPRCIEASLDTIRHRGPDESGSFVGENVFLGNRRLSIIDLESGKQPVFNEDGSIVVVFNGEIYNYLELTESLLAGGHIFRTRTDTEVLVHLYEQQGTEMCRKLRGMFAFALWDSLNRQLFVARDRFGKKPLYYSITKDRLLFASELKALRVLAHQVGSTWSVRDQGIFDYLSLGCIPQPSTIFDNVYALEPGSWMTFDGRESLRRKYWTLSYSPKTREPYHYLLDRCRNLMSEAVKLRLRSDVPLGVFLSGGMDSSIVAYEAARALGASLRTFTVRMPGSSLDESSVARRTSEYLGVQNTLLDLDVDPLRDVQDVVRVYDQPFADPSAIPSLRISKLASEHVKVVLNGDGGDELFAGYRRYLALRYGAAFSLMPGSLLRTFGRLTQMFPGNRRSLAGFAARTIRGWACTGGSRYLVWTLDMLAGEQKDSVWLKSKNRWTEELLNQVNCENCASLDDVMSMDVRVLLASDLLVKMDMAAMASSLEARSPLLDHELAEFAATLPDAYKIRFGRTKAILRNAYAGLLPEEVIRGSKRGFEPPLSGWLKHELRPLLVDTIGTPSAIVRSYVDDTFIDSLLADPDRSGINGTVLLYALLVLELWLSHWSSAGFPHRPHDRIIRGDEQRGNRRSGI</sequence>
<comment type="similarity">
    <text evidence="2">Belongs to the asparagine synthetase family.</text>
</comment>
<evidence type="ECO:0000256" key="2">
    <source>
        <dbReference type="ARBA" id="ARBA00005752"/>
    </source>
</evidence>
<evidence type="ECO:0000256" key="1">
    <source>
        <dbReference type="ARBA" id="ARBA00005187"/>
    </source>
</evidence>
<dbReference type="EMBL" id="CP003360">
    <property type="protein sequence ID" value="AFM25481.1"/>
    <property type="molecule type" value="Genomic_DNA"/>
</dbReference>
<dbReference type="InterPro" id="IPR014729">
    <property type="entry name" value="Rossmann-like_a/b/a_fold"/>
</dbReference>
<evidence type="ECO:0000256" key="9">
    <source>
        <dbReference type="PIRSR" id="PIRSR001589-2"/>
    </source>
</evidence>